<protein>
    <submittedName>
        <fullName evidence="2">Uncharacterized protein</fullName>
    </submittedName>
</protein>
<sequence>MPYLKLSEQVGKLANPQRSDTFVKRFRDAVREGQFDAIAVPDRFELPKKFAVRNSEETRTKSMREMIFEASPEFDAWFDEINRGLAASRTGGKIKPTAENIEAGLVDFKAMAEETRRKMQASHDKGQKLGSSRAGTKAASKVPAKRTSKAK</sequence>
<gene>
    <name evidence="2" type="ORF">DKM44_05865</name>
</gene>
<name>A0A2Z3JTL3_9DEIO</name>
<dbReference type="EMBL" id="CP029494">
    <property type="protein sequence ID" value="AWN24508.1"/>
    <property type="molecule type" value="Genomic_DNA"/>
</dbReference>
<proteinExistence type="predicted"/>
<dbReference type="AlphaFoldDB" id="A0A2Z3JTL3"/>
<dbReference type="OrthoDB" id="73423at2"/>
<dbReference type="RefSeq" id="WP_109828232.1">
    <property type="nucleotide sequence ID" value="NZ_CP029494.1"/>
</dbReference>
<evidence type="ECO:0000256" key="1">
    <source>
        <dbReference type="SAM" id="MobiDB-lite"/>
    </source>
</evidence>
<reference evidence="2 3" key="1">
    <citation type="submission" date="2018-05" db="EMBL/GenBank/DDBJ databases">
        <title>Complete Genome Sequence of Deinococcus sp. strain 17bor-2.</title>
        <authorList>
            <person name="Srinivasan S."/>
        </authorList>
    </citation>
    <scope>NUCLEOTIDE SEQUENCE [LARGE SCALE GENOMIC DNA]</scope>
    <source>
        <strain evidence="2 3">17bor-2</strain>
    </source>
</reference>
<feature type="compositionally biased region" description="Basic and acidic residues" evidence="1">
    <location>
        <begin position="114"/>
        <end position="127"/>
    </location>
</feature>
<dbReference type="Proteomes" id="UP000245368">
    <property type="component" value="Chromosome"/>
</dbReference>
<feature type="region of interest" description="Disordered" evidence="1">
    <location>
        <begin position="114"/>
        <end position="151"/>
    </location>
</feature>
<evidence type="ECO:0000313" key="2">
    <source>
        <dbReference type="EMBL" id="AWN24508.1"/>
    </source>
</evidence>
<keyword evidence="3" id="KW-1185">Reference proteome</keyword>
<organism evidence="2 3">
    <name type="scientific">Deinococcus irradiatisoli</name>
    <dbReference type="NCBI Taxonomy" id="2202254"/>
    <lineage>
        <taxon>Bacteria</taxon>
        <taxon>Thermotogati</taxon>
        <taxon>Deinococcota</taxon>
        <taxon>Deinococci</taxon>
        <taxon>Deinococcales</taxon>
        <taxon>Deinococcaceae</taxon>
        <taxon>Deinococcus</taxon>
    </lineage>
</organism>
<accession>A0A2Z3JTL3</accession>
<dbReference type="KEGG" id="dez:DKM44_05865"/>
<evidence type="ECO:0000313" key="3">
    <source>
        <dbReference type="Proteomes" id="UP000245368"/>
    </source>
</evidence>